<feature type="region of interest" description="Disordered" evidence="2">
    <location>
        <begin position="361"/>
        <end position="389"/>
    </location>
</feature>
<organism evidence="5 6">
    <name type="scientific">Oceanicoccus sagamiensis</name>
    <dbReference type="NCBI Taxonomy" id="716816"/>
    <lineage>
        <taxon>Bacteria</taxon>
        <taxon>Pseudomonadati</taxon>
        <taxon>Pseudomonadota</taxon>
        <taxon>Gammaproteobacteria</taxon>
        <taxon>Cellvibrionales</taxon>
        <taxon>Spongiibacteraceae</taxon>
        <taxon>Oceanicoccus</taxon>
    </lineage>
</organism>
<evidence type="ECO:0000259" key="4">
    <source>
        <dbReference type="PROSITE" id="PS51782"/>
    </source>
</evidence>
<protein>
    <recommendedName>
        <fullName evidence="4">LysM domain-containing protein</fullName>
    </recommendedName>
</protein>
<feature type="coiled-coil region" evidence="1">
    <location>
        <begin position="301"/>
        <end position="358"/>
    </location>
</feature>
<dbReference type="Proteomes" id="UP000193450">
    <property type="component" value="Chromosome"/>
</dbReference>
<dbReference type="InterPro" id="IPR020012">
    <property type="entry name" value="LysM_FimV"/>
</dbReference>
<feature type="compositionally biased region" description="Polar residues" evidence="2">
    <location>
        <begin position="460"/>
        <end position="471"/>
    </location>
</feature>
<dbReference type="NCBIfam" id="TIGR03505">
    <property type="entry name" value="FimV_core"/>
    <property type="match status" value="1"/>
</dbReference>
<keyword evidence="3" id="KW-0472">Membrane</keyword>
<gene>
    <name evidence="5" type="ORF">BST96_13310</name>
</gene>
<proteinExistence type="predicted"/>
<dbReference type="STRING" id="716816.BST96_13310"/>
<name>A0A1X9NBM6_9GAMM</name>
<keyword evidence="1" id="KW-0175">Coiled coil</keyword>
<dbReference type="InterPro" id="IPR057840">
    <property type="entry name" value="FimV_N"/>
</dbReference>
<dbReference type="Pfam" id="PF25800">
    <property type="entry name" value="FimV_N"/>
    <property type="match status" value="1"/>
</dbReference>
<evidence type="ECO:0000256" key="3">
    <source>
        <dbReference type="SAM" id="Phobius"/>
    </source>
</evidence>
<evidence type="ECO:0000313" key="6">
    <source>
        <dbReference type="Proteomes" id="UP000193450"/>
    </source>
</evidence>
<evidence type="ECO:0000256" key="2">
    <source>
        <dbReference type="SAM" id="MobiDB-lite"/>
    </source>
</evidence>
<dbReference type="EMBL" id="CP019343">
    <property type="protein sequence ID" value="ARN75006.1"/>
    <property type="molecule type" value="Genomic_DNA"/>
</dbReference>
<reference evidence="5 6" key="1">
    <citation type="submission" date="2016-11" db="EMBL/GenBank/DDBJ databases">
        <title>Trade-off between light-utilization and light-protection in marine flavobacteria.</title>
        <authorList>
            <person name="Kumagai Y."/>
        </authorList>
    </citation>
    <scope>NUCLEOTIDE SEQUENCE [LARGE SCALE GENOMIC DNA]</scope>
    <source>
        <strain evidence="5 6">NBRC 107125</strain>
    </source>
</reference>
<accession>A0A1X9NBM6</accession>
<keyword evidence="6" id="KW-1185">Reference proteome</keyword>
<dbReference type="InterPro" id="IPR018392">
    <property type="entry name" value="LysM"/>
</dbReference>
<dbReference type="InterPro" id="IPR036779">
    <property type="entry name" value="LysM_dom_sf"/>
</dbReference>
<dbReference type="AlphaFoldDB" id="A0A1X9NBM6"/>
<dbReference type="OrthoDB" id="5298707at2"/>
<feature type="compositionally biased region" description="Polar residues" evidence="2">
    <location>
        <begin position="156"/>
        <end position="178"/>
    </location>
</feature>
<evidence type="ECO:0000313" key="5">
    <source>
        <dbReference type="EMBL" id="ARN75006.1"/>
    </source>
</evidence>
<feature type="region of interest" description="Disordered" evidence="2">
    <location>
        <begin position="460"/>
        <end position="491"/>
    </location>
</feature>
<keyword evidence="3" id="KW-0812">Transmembrane</keyword>
<keyword evidence="3" id="KW-1133">Transmembrane helix</keyword>
<dbReference type="PROSITE" id="PS51782">
    <property type="entry name" value="LYSM"/>
    <property type="match status" value="1"/>
</dbReference>
<feature type="domain" description="LysM" evidence="4">
    <location>
        <begin position="179"/>
        <end position="235"/>
    </location>
</feature>
<feature type="region of interest" description="Disordered" evidence="2">
    <location>
        <begin position="148"/>
        <end position="183"/>
    </location>
</feature>
<feature type="region of interest" description="Disordered" evidence="2">
    <location>
        <begin position="240"/>
        <end position="277"/>
    </location>
</feature>
<dbReference type="CDD" id="cd00118">
    <property type="entry name" value="LysM"/>
    <property type="match status" value="1"/>
</dbReference>
<dbReference type="KEGG" id="osg:BST96_13310"/>
<evidence type="ECO:0000256" key="1">
    <source>
        <dbReference type="SAM" id="Coils"/>
    </source>
</evidence>
<feature type="transmembrane region" description="Helical" evidence="3">
    <location>
        <begin position="398"/>
        <end position="417"/>
    </location>
</feature>
<dbReference type="RefSeq" id="WP_085759173.1">
    <property type="nucleotide sequence ID" value="NZ_CP019343.1"/>
</dbReference>
<sequence>MLFRHPNYRGAQSVVARIIRAAALCVGLLASTYAHALGLGELRSSSFLGEPLVATIDVLLEGEDYGPDDIKVRQLNSVESSKLGIDLAGYQSFYRLTPITRNGRLIIKLTSSEPVREPFLNMLVELKWPTGTVYREYTVFLDPVTLRPSAEPAPQPQATSPVKPTVTPEPNSRLQAGSGTYRVRSGDSLSKIASRLVEGTDTSRSNMMQWLLQNNPRAFINGEMNRLLAGVQLKLPAGNEAKDISPRPAAQPRPQPVAAAPKAAPQPAPPEPETKQRLTIVTPMADRAAVAKGKTAETDNLEALQTQMAVTNEVVERLRRENEAMRQRLIAIEKSGYVTSLERLVLLKEQEISTLEERLSQSPAVAPAAEPAAPEPTAAPTVEPAQPAKDSSSTVQQLWLAIILLVTALLGMLFFLLRWRSQSSPVAAAAASENTQQESELLQELDDIIDAQSAFDVTANTAASAPESSGSKDVFDAINQPPSNRFDRRPDDIVKQSIQAKTQTYSPPQLQESDKTYHDEVDELISDAIEAANRGAFDVAEALLVAERTHQARDPSGDRGEIDSRIELALEFVEQLRQGQHSAG</sequence>
<dbReference type="Gene3D" id="3.10.350.10">
    <property type="entry name" value="LysM domain"/>
    <property type="match status" value="1"/>
</dbReference>
<feature type="compositionally biased region" description="Low complexity" evidence="2">
    <location>
        <begin position="361"/>
        <end position="388"/>
    </location>
</feature>